<dbReference type="OrthoDB" id="685302at2759"/>
<feature type="domain" description="Alpha-amylase/branching enzyme C-terminal all beta" evidence="1">
    <location>
        <begin position="24"/>
        <end position="118"/>
    </location>
</feature>
<evidence type="ECO:0000259" key="1">
    <source>
        <dbReference type="Pfam" id="PF02806"/>
    </source>
</evidence>
<comment type="caution">
    <text evidence="2">The sequence shown here is derived from an EMBL/GenBank/DDBJ whole genome shotgun (WGS) entry which is preliminary data.</text>
</comment>
<dbReference type="PANTHER" id="PTHR43651:SF3">
    <property type="entry name" value="1,4-ALPHA-GLUCAN-BRANCHING ENZYME"/>
    <property type="match status" value="1"/>
</dbReference>
<dbReference type="GO" id="GO:0005982">
    <property type="term" value="P:starch metabolic process"/>
    <property type="evidence" value="ECO:0007669"/>
    <property type="project" value="TreeGrafter"/>
</dbReference>
<protein>
    <recommendedName>
        <fullName evidence="1">Alpha-amylase/branching enzyme C-terminal all beta domain-containing protein</fullName>
    </recommendedName>
</protein>
<dbReference type="Proteomes" id="UP000636800">
    <property type="component" value="Chromosome 3"/>
</dbReference>
<dbReference type="GO" id="GO:0005737">
    <property type="term" value="C:cytoplasm"/>
    <property type="evidence" value="ECO:0007669"/>
    <property type="project" value="TreeGrafter"/>
</dbReference>
<dbReference type="GO" id="GO:0003844">
    <property type="term" value="F:1,4-alpha-glucan branching enzyme activity"/>
    <property type="evidence" value="ECO:0007669"/>
    <property type="project" value="TreeGrafter"/>
</dbReference>
<keyword evidence="3" id="KW-1185">Reference proteome</keyword>
<proteinExistence type="predicted"/>
<dbReference type="Gene3D" id="2.60.40.1180">
    <property type="entry name" value="Golgi alpha-mannosidase II"/>
    <property type="match status" value="1"/>
</dbReference>
<organism evidence="2 3">
    <name type="scientific">Vanilla planifolia</name>
    <name type="common">Vanilla</name>
    <dbReference type="NCBI Taxonomy" id="51239"/>
    <lineage>
        <taxon>Eukaryota</taxon>
        <taxon>Viridiplantae</taxon>
        <taxon>Streptophyta</taxon>
        <taxon>Embryophyta</taxon>
        <taxon>Tracheophyta</taxon>
        <taxon>Spermatophyta</taxon>
        <taxon>Magnoliopsida</taxon>
        <taxon>Liliopsida</taxon>
        <taxon>Asparagales</taxon>
        <taxon>Orchidaceae</taxon>
        <taxon>Vanilloideae</taxon>
        <taxon>Vanilleae</taxon>
        <taxon>Vanilla</taxon>
    </lineage>
</organism>
<dbReference type="GO" id="GO:0043169">
    <property type="term" value="F:cation binding"/>
    <property type="evidence" value="ECO:0007669"/>
    <property type="project" value="InterPro"/>
</dbReference>
<dbReference type="InterPro" id="IPR013780">
    <property type="entry name" value="Glyco_hydro_b"/>
</dbReference>
<evidence type="ECO:0000313" key="2">
    <source>
        <dbReference type="EMBL" id="KAG0488983.1"/>
    </source>
</evidence>
<dbReference type="EMBL" id="JADCNL010000003">
    <property type="protein sequence ID" value="KAG0488983.1"/>
    <property type="molecule type" value="Genomic_DNA"/>
</dbReference>
<gene>
    <name evidence="2" type="ORF">HPP92_007794</name>
</gene>
<accession>A0A835REJ2</accession>
<dbReference type="AlphaFoldDB" id="A0A835REJ2"/>
<dbReference type="InterPro" id="IPR006048">
    <property type="entry name" value="A-amylase/branching_C"/>
</dbReference>
<dbReference type="PANTHER" id="PTHR43651">
    <property type="entry name" value="1,4-ALPHA-GLUCAN-BRANCHING ENZYME"/>
    <property type="match status" value="1"/>
</dbReference>
<evidence type="ECO:0000313" key="3">
    <source>
        <dbReference type="Proteomes" id="UP000636800"/>
    </source>
</evidence>
<dbReference type="Pfam" id="PF02806">
    <property type="entry name" value="Alpha-amylase_C"/>
    <property type="match status" value="1"/>
</dbReference>
<sequence>MQEFDQAMQHLEEKYGFMVSEHQYISRKDEGDKTIVFERGNLVFVFNFHWSNSYFGYRIGCFKPGKYKVVLNSDDKRFGGFGRIDPSVDCFSAEGTHNNRPHSLLVYAPSRTAVVYALSDD</sequence>
<name>A0A835REJ2_VANPL</name>
<dbReference type="FunFam" id="2.60.40.1180:FF:000003">
    <property type="entry name" value="1,4-alpha-glucan-branching enzyme, chloroplastic/amyloplastic"/>
    <property type="match status" value="1"/>
</dbReference>
<reference evidence="2 3" key="1">
    <citation type="journal article" date="2020" name="Nat. Food">
        <title>A phased Vanilla planifolia genome enables genetic improvement of flavour and production.</title>
        <authorList>
            <person name="Hasing T."/>
            <person name="Tang H."/>
            <person name="Brym M."/>
            <person name="Khazi F."/>
            <person name="Huang T."/>
            <person name="Chambers A.H."/>
        </authorList>
    </citation>
    <scope>NUCLEOTIDE SEQUENCE [LARGE SCALE GENOMIC DNA]</scope>
    <source>
        <tissue evidence="2">Leaf</tissue>
    </source>
</reference>
<dbReference type="SUPFAM" id="SSF51011">
    <property type="entry name" value="Glycosyl hydrolase domain"/>
    <property type="match status" value="1"/>
</dbReference>